<name>A0A7L4ZE53_9FLAO</name>
<dbReference type="KEGG" id="kan:IMCC3317_02800"/>
<proteinExistence type="predicted"/>
<keyword evidence="2" id="KW-1185">Reference proteome</keyword>
<dbReference type="EMBL" id="CP019288">
    <property type="protein sequence ID" value="QHI34935.1"/>
    <property type="molecule type" value="Genomic_DNA"/>
</dbReference>
<accession>A0A7L4ZE53</accession>
<sequence length="475" mass="52069">MQSKIQYVSTMKIVDHENFGSNERRTVRNSGLFLLDAGKKTNNLFFIGRCGGEVRIELKIKFTQNSNGSVSVKEYAKLFEGSSTNTSDLDGTASKSAVIAANQTKTVSFRVRNTDEGDDYADITLLITNTVLADGDCTNGIKAKAQTLGTGFTGAATSNINAPTTVKGGKRVTFQKCDIYCSPKTGPQEIHGAIRLKYNNVGGPNNALALPVTDETTTPDTKGRFNHFSGNGSIYWHPTTGPKLVRGAIRHEWAKTGWERGIYGYPTSDEIKIDPNKNTWFSDFQNGVIIWNNNAEENPNTAKLSGRKVRSLFETIFKEKTKGQKDLNVDSVRISSVGNTGYDFTRSKNRKVTFKIKGDYESGIFFIPNPSYTITLRIAFESNKNPDGKVACKLTAKLDHWHIHTSGAGNSKLLAGLKKGILEGFKDALELGDVPKNTGFLSFKVMKDGGIKLYFRGDILGKVVAGVAQDKLDKL</sequence>
<evidence type="ECO:0000313" key="1">
    <source>
        <dbReference type="EMBL" id="QHI34935.1"/>
    </source>
</evidence>
<dbReference type="Proteomes" id="UP000464657">
    <property type="component" value="Chromosome"/>
</dbReference>
<dbReference type="OrthoDB" id="514320at2"/>
<gene>
    <name evidence="1" type="ORF">IMCC3317_02800</name>
</gene>
<reference evidence="1 2" key="1">
    <citation type="journal article" date="2013" name="Int. J. Syst. Evol. Microbiol.">
        <title>Kordia antarctica sp. nov., isolated from Antarctic seawater.</title>
        <authorList>
            <person name="Baek K."/>
            <person name="Choi A."/>
            <person name="Kang I."/>
            <person name="Lee K."/>
            <person name="Cho J.C."/>
        </authorList>
    </citation>
    <scope>NUCLEOTIDE SEQUENCE [LARGE SCALE GENOMIC DNA]</scope>
    <source>
        <strain evidence="1 2">IMCC3317</strain>
    </source>
</reference>
<evidence type="ECO:0000313" key="2">
    <source>
        <dbReference type="Proteomes" id="UP000464657"/>
    </source>
</evidence>
<dbReference type="InterPro" id="IPR013207">
    <property type="entry name" value="LGFP"/>
</dbReference>
<organism evidence="1 2">
    <name type="scientific">Kordia antarctica</name>
    <dbReference type="NCBI Taxonomy" id="1218801"/>
    <lineage>
        <taxon>Bacteria</taxon>
        <taxon>Pseudomonadati</taxon>
        <taxon>Bacteroidota</taxon>
        <taxon>Flavobacteriia</taxon>
        <taxon>Flavobacteriales</taxon>
        <taxon>Flavobacteriaceae</taxon>
        <taxon>Kordia</taxon>
    </lineage>
</organism>
<protein>
    <submittedName>
        <fullName evidence="1">Uncharacterized protein</fullName>
    </submittedName>
</protein>
<dbReference type="AlphaFoldDB" id="A0A7L4ZE53"/>
<dbReference type="Pfam" id="PF08310">
    <property type="entry name" value="LGFP"/>
    <property type="match status" value="3"/>
</dbReference>
<dbReference type="RefSeq" id="WP_160127716.1">
    <property type="nucleotide sequence ID" value="NZ_CP019288.1"/>
</dbReference>